<gene>
    <name evidence="1" type="ORF">AU378_04080</name>
</gene>
<accession>A0A135WJ70</accession>
<comment type="caution">
    <text evidence="1">The sequence shown here is derived from an EMBL/GenBank/DDBJ whole genome shotgun (WGS) entry which is preliminary data.</text>
</comment>
<protein>
    <submittedName>
        <fullName evidence="1">Uncharacterized protein</fullName>
    </submittedName>
</protein>
<dbReference type="EMBL" id="LPUR01000001">
    <property type="protein sequence ID" value="KXH84943.1"/>
    <property type="molecule type" value="Genomic_DNA"/>
</dbReference>
<reference evidence="2" key="1">
    <citation type="submission" date="2015-12" db="EMBL/GenBank/DDBJ databases">
        <title>Genome sequence of a biocontrol rhizobacterium Chryseobacterium kwangjuense strain KJ1R5 isolated from pepper (Capsicum annuum L.).</title>
        <authorList>
            <person name="Jeong J.-J."/>
            <person name="Park H."/>
            <person name="Mannaa M."/>
            <person name="Sang M.K."/>
            <person name="Choi I.-G."/>
            <person name="Kim K.D."/>
        </authorList>
    </citation>
    <scope>NUCLEOTIDE SEQUENCE [LARGE SCALE GENOMIC DNA]</scope>
    <source>
        <strain evidence="2">KJ1R5</strain>
    </source>
</reference>
<dbReference type="RefSeq" id="WP_062648274.1">
    <property type="nucleotide sequence ID" value="NZ_LPUR01000001.1"/>
</dbReference>
<evidence type="ECO:0000313" key="2">
    <source>
        <dbReference type="Proteomes" id="UP000070513"/>
    </source>
</evidence>
<name>A0A135WJ70_9FLAO</name>
<dbReference type="Proteomes" id="UP000070513">
    <property type="component" value="Unassembled WGS sequence"/>
</dbReference>
<sequence>MKIALPGSDAIEALIRVKEDNDCIFITGFFYKYDVKINDLSIDIEPKENFEYNPKDIFHLAWYV</sequence>
<dbReference type="OrthoDB" id="1495753at2"/>
<proteinExistence type="predicted"/>
<reference evidence="1 2" key="2">
    <citation type="journal article" date="2016" name="Genome Announc.">
        <title>Draft Genome Sequence of a Biocontrol Rhizobacterium, Chryseobacterium kwangjuense Strain KJ1R5, Isolated from Pepper (Capsicum annuum).</title>
        <authorList>
            <person name="Jeong J.J."/>
            <person name="Park H."/>
            <person name="Park B.H."/>
            <person name="Mannaa M."/>
            <person name="Sang M.K."/>
            <person name="Choi I.G."/>
            <person name="Kim K.D."/>
        </authorList>
    </citation>
    <scope>NUCLEOTIDE SEQUENCE [LARGE SCALE GENOMIC DNA]</scope>
    <source>
        <strain evidence="1 2">KJ1R5</strain>
    </source>
</reference>
<organism evidence="1 2">
    <name type="scientific">Chryseobacterium kwangjuense</name>
    <dbReference type="NCBI Taxonomy" id="267125"/>
    <lineage>
        <taxon>Bacteria</taxon>
        <taxon>Pseudomonadati</taxon>
        <taxon>Bacteroidota</taxon>
        <taxon>Flavobacteriia</taxon>
        <taxon>Flavobacteriales</taxon>
        <taxon>Weeksellaceae</taxon>
        <taxon>Chryseobacterium group</taxon>
        <taxon>Chryseobacterium</taxon>
    </lineage>
</organism>
<dbReference type="AlphaFoldDB" id="A0A135WJ70"/>
<evidence type="ECO:0000313" key="1">
    <source>
        <dbReference type="EMBL" id="KXH84943.1"/>
    </source>
</evidence>